<feature type="transmembrane region" description="Helical" evidence="5">
    <location>
        <begin position="14"/>
        <end position="34"/>
    </location>
</feature>
<dbReference type="InterPro" id="IPR006260">
    <property type="entry name" value="TonB/TolA_C"/>
</dbReference>
<dbReference type="InterPro" id="IPR008756">
    <property type="entry name" value="Peptidase_M56"/>
</dbReference>
<dbReference type="Proteomes" id="UP001431449">
    <property type="component" value="Unassembled WGS sequence"/>
</dbReference>
<dbReference type="InterPro" id="IPR003538">
    <property type="entry name" value="TonB"/>
</dbReference>
<dbReference type="InterPro" id="IPR037682">
    <property type="entry name" value="TonB_C"/>
</dbReference>
<dbReference type="EMBL" id="JALNMH010000019">
    <property type="protein sequence ID" value="MCK7595501.1"/>
    <property type="molecule type" value="Genomic_DNA"/>
</dbReference>
<reference evidence="7" key="1">
    <citation type="submission" date="2022-04" db="EMBL/GenBank/DDBJ databases">
        <title>Lysobacter sp. CAU 1642 isolated from sea sand.</title>
        <authorList>
            <person name="Kim W."/>
        </authorList>
    </citation>
    <scope>NUCLEOTIDE SEQUENCE</scope>
    <source>
        <strain evidence="7">CAU 1642</strain>
    </source>
</reference>
<dbReference type="PANTHER" id="PTHR34978">
    <property type="entry name" value="POSSIBLE SENSOR-TRANSDUCER PROTEIN BLAR"/>
    <property type="match status" value="1"/>
</dbReference>
<feature type="transmembrane region" description="Helical" evidence="5">
    <location>
        <begin position="54"/>
        <end position="74"/>
    </location>
</feature>
<evidence type="ECO:0000256" key="1">
    <source>
        <dbReference type="ARBA" id="ARBA00004167"/>
    </source>
</evidence>
<dbReference type="Pfam" id="PF03544">
    <property type="entry name" value="TonB_C"/>
    <property type="match status" value="1"/>
</dbReference>
<dbReference type="RefSeq" id="WP_248211497.1">
    <property type="nucleotide sequence ID" value="NZ_JALNMH010000019.1"/>
</dbReference>
<comment type="similarity">
    <text evidence="5">Belongs to the TonB family.</text>
</comment>
<dbReference type="Gene3D" id="3.30.2420.10">
    <property type="entry name" value="TonB"/>
    <property type="match status" value="1"/>
</dbReference>
<evidence type="ECO:0000259" key="6">
    <source>
        <dbReference type="PROSITE" id="PS52015"/>
    </source>
</evidence>
<evidence type="ECO:0000256" key="3">
    <source>
        <dbReference type="ARBA" id="ARBA00022989"/>
    </source>
</evidence>
<dbReference type="CDD" id="cd07341">
    <property type="entry name" value="M56_BlaR1_MecR1_like"/>
    <property type="match status" value="1"/>
</dbReference>
<protein>
    <recommendedName>
        <fullName evidence="5">Protein TonB</fullName>
    </recommendedName>
</protein>
<dbReference type="PROSITE" id="PS52015">
    <property type="entry name" value="TONB_CTD"/>
    <property type="match status" value="1"/>
</dbReference>
<comment type="caution">
    <text evidence="5">Lacks conserved residue(s) required for the propagation of feature annotation.</text>
</comment>
<keyword evidence="2 5" id="KW-0812">Transmembrane</keyword>
<organism evidence="7 8">
    <name type="scientific">Pseudomarimonas salicorniae</name>
    <dbReference type="NCBI Taxonomy" id="2933270"/>
    <lineage>
        <taxon>Bacteria</taxon>
        <taxon>Pseudomonadati</taxon>
        <taxon>Pseudomonadota</taxon>
        <taxon>Gammaproteobacteria</taxon>
        <taxon>Lysobacterales</taxon>
        <taxon>Lysobacteraceae</taxon>
        <taxon>Pseudomarimonas</taxon>
    </lineage>
</organism>
<dbReference type="PRINTS" id="PR01374">
    <property type="entry name" value="TONBPROTEIN"/>
</dbReference>
<comment type="function">
    <text evidence="5">Interacts with outer membrane receptor proteins that carry out high-affinity binding and energy dependent uptake into the periplasmic space of specific substrates. It could act to transduce energy from the cytoplasmic membrane to specific energy-requiring processes in the outer membrane, resulting in the release into the periplasm of ligands bound by these outer membrane proteins.</text>
</comment>
<proteinExistence type="inferred from homology"/>
<dbReference type="NCBIfam" id="TIGR01352">
    <property type="entry name" value="tonB_Cterm"/>
    <property type="match status" value="1"/>
</dbReference>
<keyword evidence="8" id="KW-1185">Reference proteome</keyword>
<comment type="caution">
    <text evidence="7">The sequence shown here is derived from an EMBL/GenBank/DDBJ whole genome shotgun (WGS) entry which is preliminary data.</text>
</comment>
<dbReference type="Gene3D" id="3.30.2010.10">
    <property type="entry name" value="Metalloproteases ('zincins'), catalytic domain"/>
    <property type="match status" value="1"/>
</dbReference>
<feature type="domain" description="TonB C-terminal" evidence="6">
    <location>
        <begin position="426"/>
        <end position="517"/>
    </location>
</feature>
<keyword evidence="5" id="KW-1003">Cell membrane</keyword>
<keyword evidence="3 5" id="KW-1133">Transmembrane helix</keyword>
<feature type="transmembrane region" description="Helical" evidence="5">
    <location>
        <begin position="308"/>
        <end position="328"/>
    </location>
</feature>
<comment type="subcellular location">
    <subcellularLocation>
        <location evidence="5">Cell inner membrane</location>
        <topology evidence="5">Single-pass membrane protein</topology>
        <orientation evidence="5">Periplasmic side</orientation>
    </subcellularLocation>
    <subcellularLocation>
        <location evidence="1">Membrane</location>
        <topology evidence="1">Single-pass membrane protein</topology>
    </subcellularLocation>
</comment>
<evidence type="ECO:0000313" key="7">
    <source>
        <dbReference type="EMBL" id="MCK7595501.1"/>
    </source>
</evidence>
<evidence type="ECO:0000313" key="8">
    <source>
        <dbReference type="Proteomes" id="UP001431449"/>
    </source>
</evidence>
<evidence type="ECO:0000256" key="2">
    <source>
        <dbReference type="ARBA" id="ARBA00022692"/>
    </source>
</evidence>
<keyword evidence="4 5" id="KW-0472">Membrane</keyword>
<gene>
    <name evidence="7" type="ORF">M0G41_17740</name>
</gene>
<feature type="transmembrane region" description="Helical" evidence="5">
    <location>
        <begin position="105"/>
        <end position="126"/>
    </location>
</feature>
<keyword evidence="5" id="KW-0997">Cell inner membrane</keyword>
<dbReference type="Pfam" id="PF05569">
    <property type="entry name" value="Peptidase_M56"/>
    <property type="match status" value="1"/>
</dbReference>
<sequence>MTDLLLDASPWLDAIGWGLLHSLWQAFLLALLYASLRRPLQSAPAHVRVVLGEAALMACLLLPALTVWSMSFAVSGSSPSVMAETLPSWALPAQQAVAASRELPLTVVLAGAWALGVALLSLRAALRWRRLGRVVDQASPVEAAWQARLLALCRQHGVRVAVRWLESAEVAAPMLVGWMRPVILFPIGMTVGLPPRQIELLLAHELAHVRRADFLFNLLQLLVETLLFFNPAVRWLSAQVRHERELACDERVAADPRDRTPYARALLAVAEFRHQHGDLALAATGGVLLERVRRIVGEQEPDTRGSGLRAVIVAAMLAMLLVAGLRAVQPAVEAIALAPVERLLGEGLRAVGVEPLPLAVARPAIEVEPLRPVAANFVDADASALGLPGLQRSVPDPSLARIELPGVAVGLAIERAFEAPLAAPPETAPQIAPIDYRAPDYPRPARLANVEGWVELSYRIDLDGRVREVKVIEAQPEGMFEAASRSALRSWRFPPAAGGEERTQRFDFSLSGDFSESTPYGGCNRPSTGSRVCRRGGLEESSVTSIDGAALRR</sequence>
<keyword evidence="5" id="KW-0735">Signal-anchor</keyword>
<dbReference type="SUPFAM" id="SSF74653">
    <property type="entry name" value="TolA/TonB C-terminal domain"/>
    <property type="match status" value="1"/>
</dbReference>
<evidence type="ECO:0000256" key="4">
    <source>
        <dbReference type="ARBA" id="ARBA00023136"/>
    </source>
</evidence>
<dbReference type="InterPro" id="IPR052173">
    <property type="entry name" value="Beta-lactam_resp_regulator"/>
</dbReference>
<keyword evidence="5" id="KW-0813">Transport</keyword>
<name>A0ABT0GLW0_9GAMM</name>
<evidence type="ECO:0000256" key="5">
    <source>
        <dbReference type="RuleBase" id="RU362123"/>
    </source>
</evidence>
<dbReference type="PANTHER" id="PTHR34978:SF3">
    <property type="entry name" value="SLR0241 PROTEIN"/>
    <property type="match status" value="1"/>
</dbReference>
<keyword evidence="5" id="KW-0653">Protein transport</keyword>
<accession>A0ABT0GLW0</accession>